<dbReference type="PANTHER" id="PTHR45625">
    <property type="entry name" value="PEPTIDYL-PROLYL CIS-TRANS ISOMERASE-RELATED"/>
    <property type="match status" value="1"/>
</dbReference>
<dbReference type="EC" id="5.2.1.8" evidence="8"/>
<feature type="chain" id="PRO_5011329026" description="Peptidyl-prolyl cis-trans isomerase" evidence="8">
    <location>
        <begin position="24"/>
        <end position="199"/>
    </location>
</feature>
<protein>
    <recommendedName>
        <fullName evidence="8">Peptidyl-prolyl cis-trans isomerase</fullName>
        <shortName evidence="8">PPIase</shortName>
        <ecNumber evidence="8">5.2.1.8</ecNumber>
    </recommendedName>
</protein>
<comment type="similarity">
    <text evidence="4 8">Belongs to the cyclophilin-type PPIase family.</text>
</comment>
<dbReference type="STRING" id="910347.SAMN05421773_113176"/>
<evidence type="ECO:0000256" key="6">
    <source>
        <dbReference type="ARBA" id="ARBA00023110"/>
    </source>
</evidence>
<proteinExistence type="inferred from homology"/>
<comment type="subcellular location">
    <subcellularLocation>
        <location evidence="3">Cytoplasm</location>
    </subcellularLocation>
</comment>
<gene>
    <name evidence="10" type="ORF">SAMN05421773_113176</name>
</gene>
<dbReference type="InterPro" id="IPR020892">
    <property type="entry name" value="Cyclophilin-type_PPIase_CS"/>
</dbReference>
<dbReference type="EMBL" id="FOLM01000013">
    <property type="protein sequence ID" value="SFD35469.1"/>
    <property type="molecule type" value="Genomic_DNA"/>
</dbReference>
<sequence length="199" mass="21221">MSARRRLLSPVFTVLLSVGLVTACSGDGDSSGPAATQATIHTSMGDIAVELFPEQAPLTVENFTGLATGDKEWEGQEGDEPLYDGTIFHRVIADFMIQGGDPQGTGAGGPGYQFEDEFDPELTFDRPYLLAMANSGPNTNGSQFFITVVPTPHLDQKHTIFGEVADEDSQAVVDAIATVDTDATDRPVEDVVIENITVE</sequence>
<evidence type="ECO:0000256" key="1">
    <source>
        <dbReference type="ARBA" id="ARBA00000971"/>
    </source>
</evidence>
<dbReference type="Proteomes" id="UP000199207">
    <property type="component" value="Unassembled WGS sequence"/>
</dbReference>
<dbReference type="InterPro" id="IPR002130">
    <property type="entry name" value="Cyclophilin-type_PPIase_dom"/>
</dbReference>
<evidence type="ECO:0000313" key="10">
    <source>
        <dbReference type="EMBL" id="SFD35469.1"/>
    </source>
</evidence>
<evidence type="ECO:0000256" key="4">
    <source>
        <dbReference type="ARBA" id="ARBA00007365"/>
    </source>
</evidence>
<dbReference type="RefSeq" id="WP_093840611.1">
    <property type="nucleotide sequence ID" value="NZ_FOLM01000013.1"/>
</dbReference>
<evidence type="ECO:0000313" key="11">
    <source>
        <dbReference type="Proteomes" id="UP000199207"/>
    </source>
</evidence>
<dbReference type="Gene3D" id="2.40.100.10">
    <property type="entry name" value="Cyclophilin-like"/>
    <property type="match status" value="1"/>
</dbReference>
<reference evidence="10 11" key="1">
    <citation type="submission" date="2016-10" db="EMBL/GenBank/DDBJ databases">
        <authorList>
            <person name="de Groot N.N."/>
        </authorList>
    </citation>
    <scope>NUCLEOTIDE SEQUENCE [LARGE SCALE GENOMIC DNA]</scope>
    <source>
        <strain evidence="10 11">CGMCC 4.5739</strain>
    </source>
</reference>
<dbReference type="GO" id="GO:0006457">
    <property type="term" value="P:protein folding"/>
    <property type="evidence" value="ECO:0007669"/>
    <property type="project" value="InterPro"/>
</dbReference>
<evidence type="ECO:0000256" key="5">
    <source>
        <dbReference type="ARBA" id="ARBA00022490"/>
    </source>
</evidence>
<dbReference type="FunFam" id="2.40.100.10:FF:000028">
    <property type="entry name" value="Peptidyl-prolyl cis-trans isomerase"/>
    <property type="match status" value="1"/>
</dbReference>
<dbReference type="GO" id="GO:0005737">
    <property type="term" value="C:cytoplasm"/>
    <property type="evidence" value="ECO:0007669"/>
    <property type="project" value="UniProtKB-SubCell"/>
</dbReference>
<dbReference type="InterPro" id="IPR029000">
    <property type="entry name" value="Cyclophilin-like_dom_sf"/>
</dbReference>
<evidence type="ECO:0000256" key="7">
    <source>
        <dbReference type="ARBA" id="ARBA00023235"/>
    </source>
</evidence>
<dbReference type="PROSITE" id="PS50072">
    <property type="entry name" value="CSA_PPIASE_2"/>
    <property type="match status" value="1"/>
</dbReference>
<dbReference type="PROSITE" id="PS00170">
    <property type="entry name" value="CSA_PPIASE_1"/>
    <property type="match status" value="1"/>
</dbReference>
<evidence type="ECO:0000256" key="2">
    <source>
        <dbReference type="ARBA" id="ARBA00002388"/>
    </source>
</evidence>
<organism evidence="10 11">
    <name type="scientific">Streptomyces aidingensis</name>
    <dbReference type="NCBI Taxonomy" id="910347"/>
    <lineage>
        <taxon>Bacteria</taxon>
        <taxon>Bacillati</taxon>
        <taxon>Actinomycetota</taxon>
        <taxon>Actinomycetes</taxon>
        <taxon>Kitasatosporales</taxon>
        <taxon>Streptomycetaceae</taxon>
        <taxon>Streptomyces</taxon>
    </lineage>
</organism>
<feature type="domain" description="PPIase cyclophilin-type" evidence="9">
    <location>
        <begin position="41"/>
        <end position="198"/>
    </location>
</feature>
<dbReference type="AlphaFoldDB" id="A0A1I1RMB2"/>
<evidence type="ECO:0000256" key="8">
    <source>
        <dbReference type="RuleBase" id="RU363019"/>
    </source>
</evidence>
<dbReference type="InterPro" id="IPR044666">
    <property type="entry name" value="Cyclophilin_A-like"/>
</dbReference>
<evidence type="ECO:0000256" key="3">
    <source>
        <dbReference type="ARBA" id="ARBA00004496"/>
    </source>
</evidence>
<keyword evidence="6 8" id="KW-0697">Rotamase</keyword>
<keyword evidence="5" id="KW-0963">Cytoplasm</keyword>
<dbReference type="CDD" id="cd00317">
    <property type="entry name" value="cyclophilin"/>
    <property type="match status" value="1"/>
</dbReference>
<name>A0A1I1RMB2_9ACTN</name>
<comment type="catalytic activity">
    <reaction evidence="1 8">
        <text>[protein]-peptidylproline (omega=180) = [protein]-peptidylproline (omega=0)</text>
        <dbReference type="Rhea" id="RHEA:16237"/>
        <dbReference type="Rhea" id="RHEA-COMP:10747"/>
        <dbReference type="Rhea" id="RHEA-COMP:10748"/>
        <dbReference type="ChEBI" id="CHEBI:83833"/>
        <dbReference type="ChEBI" id="CHEBI:83834"/>
        <dbReference type="EC" id="5.2.1.8"/>
    </reaction>
</comment>
<dbReference type="PRINTS" id="PR00153">
    <property type="entry name" value="CSAPPISMRASE"/>
</dbReference>
<keyword evidence="11" id="KW-1185">Reference proteome</keyword>
<dbReference type="Pfam" id="PF00160">
    <property type="entry name" value="Pro_isomerase"/>
    <property type="match status" value="1"/>
</dbReference>
<dbReference type="OrthoDB" id="9807797at2"/>
<feature type="signal peptide" evidence="8">
    <location>
        <begin position="1"/>
        <end position="23"/>
    </location>
</feature>
<dbReference type="PANTHER" id="PTHR45625:SF4">
    <property type="entry name" value="PEPTIDYLPROLYL ISOMERASE DOMAIN AND WD REPEAT-CONTAINING PROTEIN 1"/>
    <property type="match status" value="1"/>
</dbReference>
<dbReference type="GO" id="GO:0003755">
    <property type="term" value="F:peptidyl-prolyl cis-trans isomerase activity"/>
    <property type="evidence" value="ECO:0007669"/>
    <property type="project" value="UniProtKB-UniRule"/>
</dbReference>
<evidence type="ECO:0000259" key="9">
    <source>
        <dbReference type="PROSITE" id="PS50072"/>
    </source>
</evidence>
<accession>A0A1I1RMB2</accession>
<dbReference type="PROSITE" id="PS51257">
    <property type="entry name" value="PROKAR_LIPOPROTEIN"/>
    <property type="match status" value="1"/>
</dbReference>
<dbReference type="SUPFAM" id="SSF50891">
    <property type="entry name" value="Cyclophilin-like"/>
    <property type="match status" value="1"/>
</dbReference>
<keyword evidence="7 8" id="KW-0413">Isomerase</keyword>
<keyword evidence="8" id="KW-0732">Signal</keyword>
<comment type="function">
    <text evidence="2 8">PPIases accelerate the folding of proteins. It catalyzes the cis-trans isomerization of proline imidic peptide bonds in oligopeptides.</text>
</comment>